<dbReference type="AlphaFoldDB" id="A0A517XN34"/>
<evidence type="ECO:0000313" key="3">
    <source>
        <dbReference type="Proteomes" id="UP000319576"/>
    </source>
</evidence>
<keyword evidence="1" id="KW-0732">Signal</keyword>
<name>A0A517XN34_9BACT</name>
<reference evidence="2 3" key="1">
    <citation type="submission" date="2019-02" db="EMBL/GenBank/DDBJ databases">
        <title>Deep-cultivation of Planctomycetes and their phenomic and genomic characterization uncovers novel biology.</title>
        <authorList>
            <person name="Wiegand S."/>
            <person name="Jogler M."/>
            <person name="Boedeker C."/>
            <person name="Pinto D."/>
            <person name="Vollmers J."/>
            <person name="Rivas-Marin E."/>
            <person name="Kohn T."/>
            <person name="Peeters S.H."/>
            <person name="Heuer A."/>
            <person name="Rast P."/>
            <person name="Oberbeckmann S."/>
            <person name="Bunk B."/>
            <person name="Jeske O."/>
            <person name="Meyerdierks A."/>
            <person name="Storesund J.E."/>
            <person name="Kallscheuer N."/>
            <person name="Luecker S."/>
            <person name="Lage O.M."/>
            <person name="Pohl T."/>
            <person name="Merkel B.J."/>
            <person name="Hornburger P."/>
            <person name="Mueller R.-W."/>
            <person name="Bruemmer F."/>
            <person name="Labrenz M."/>
            <person name="Spormann A.M."/>
            <person name="Op den Camp H."/>
            <person name="Overmann J."/>
            <person name="Amann R."/>
            <person name="Jetten M.S.M."/>
            <person name="Mascher T."/>
            <person name="Medema M.H."/>
            <person name="Devos D.P."/>
            <person name="Kaster A.-K."/>
            <person name="Ovreas L."/>
            <person name="Rohde M."/>
            <person name="Galperin M.Y."/>
            <person name="Jogler C."/>
        </authorList>
    </citation>
    <scope>NUCLEOTIDE SEQUENCE [LARGE SCALE GENOMIC DNA]</scope>
    <source>
        <strain evidence="2 3">ETA_A1</strain>
    </source>
</reference>
<dbReference type="KEGG" id="uli:ETAA1_08030"/>
<dbReference type="RefSeq" id="WP_145234511.1">
    <property type="nucleotide sequence ID" value="NZ_CP036273.1"/>
</dbReference>
<evidence type="ECO:0000313" key="2">
    <source>
        <dbReference type="EMBL" id="QDU18907.1"/>
    </source>
</evidence>
<evidence type="ECO:0008006" key="4">
    <source>
        <dbReference type="Google" id="ProtNLM"/>
    </source>
</evidence>
<protein>
    <recommendedName>
        <fullName evidence="4">DUF5666 domain-containing protein</fullName>
    </recommendedName>
</protein>
<keyword evidence="3" id="KW-1185">Reference proteome</keyword>
<proteinExistence type="predicted"/>
<gene>
    <name evidence="2" type="ORF">ETAA1_08030</name>
</gene>
<accession>A0A517XN34</accession>
<dbReference type="Proteomes" id="UP000319576">
    <property type="component" value="Chromosome"/>
</dbReference>
<dbReference type="EMBL" id="CP036273">
    <property type="protein sequence ID" value="QDU18907.1"/>
    <property type="molecule type" value="Genomic_DNA"/>
</dbReference>
<organism evidence="2 3">
    <name type="scientific">Urbifossiella limnaea</name>
    <dbReference type="NCBI Taxonomy" id="2528023"/>
    <lineage>
        <taxon>Bacteria</taxon>
        <taxon>Pseudomonadati</taxon>
        <taxon>Planctomycetota</taxon>
        <taxon>Planctomycetia</taxon>
        <taxon>Gemmatales</taxon>
        <taxon>Gemmataceae</taxon>
        <taxon>Urbifossiella</taxon>
    </lineage>
</organism>
<evidence type="ECO:0000256" key="1">
    <source>
        <dbReference type="SAM" id="SignalP"/>
    </source>
</evidence>
<sequence length="120" mass="12055" precursor="true">MRSLVLAAAFGLTAALAAAQDAPPLLTAHGSVEKADKDTLTVKPRAADGKFQKAVALKVTGTSRVTVLAPQVRDGKVVLTQREAAAADLAPGQAVAVIYADAGKDGAVLLTAVAQPAANK</sequence>
<feature type="chain" id="PRO_5022081326" description="DUF5666 domain-containing protein" evidence="1">
    <location>
        <begin position="20"/>
        <end position="120"/>
    </location>
</feature>
<feature type="signal peptide" evidence="1">
    <location>
        <begin position="1"/>
        <end position="19"/>
    </location>
</feature>